<keyword evidence="2" id="KW-0732">Signal</keyword>
<protein>
    <recommendedName>
        <fullName evidence="4">Htaa domain-containing protein</fullName>
    </recommendedName>
</protein>
<feature type="chain" id="PRO_5043490621" description="Htaa domain-containing protein" evidence="2">
    <location>
        <begin position="27"/>
        <end position="135"/>
    </location>
</feature>
<name>A0AAT9H8W0_9ACTN</name>
<dbReference type="EMBL" id="AP035768">
    <property type="protein sequence ID" value="BFO13828.1"/>
    <property type="molecule type" value="Genomic_DNA"/>
</dbReference>
<organism evidence="3">
    <name type="scientific">Streptomyces haneummycinicus</name>
    <dbReference type="NCBI Taxonomy" id="3074435"/>
    <lineage>
        <taxon>Bacteria</taxon>
        <taxon>Bacillati</taxon>
        <taxon>Actinomycetota</taxon>
        <taxon>Actinomycetes</taxon>
        <taxon>Kitasatosporales</taxon>
        <taxon>Streptomycetaceae</taxon>
        <taxon>Streptomyces</taxon>
    </lineage>
</organism>
<reference evidence="3" key="2">
    <citation type="submission" date="2024-07" db="EMBL/GenBank/DDBJ databases">
        <title>Streptomyces haneummycinica sp. nov., a new antibiotic-producing actinobacterium isolated from marine sediment.</title>
        <authorList>
            <person name="Uemura M."/>
            <person name="Hamada M."/>
            <person name="Hirano S."/>
            <person name="Kobayashi K."/>
            <person name="Ohshiro T."/>
            <person name="Kobayashi T."/>
            <person name="Terahara T."/>
        </authorList>
    </citation>
    <scope>NUCLEOTIDE SEQUENCE</scope>
    <source>
        <strain evidence="3">KM77-8</strain>
    </source>
</reference>
<evidence type="ECO:0000256" key="2">
    <source>
        <dbReference type="SAM" id="SignalP"/>
    </source>
</evidence>
<feature type="signal peptide" evidence="2">
    <location>
        <begin position="1"/>
        <end position="26"/>
    </location>
</feature>
<evidence type="ECO:0000256" key="1">
    <source>
        <dbReference type="SAM" id="MobiDB-lite"/>
    </source>
</evidence>
<reference evidence="3" key="1">
    <citation type="submission" date="2024-06" db="EMBL/GenBank/DDBJ databases">
        <authorList>
            <consortium name="consrtm"/>
            <person name="Uemura M."/>
            <person name="Terahara T."/>
        </authorList>
    </citation>
    <scope>NUCLEOTIDE SEQUENCE</scope>
    <source>
        <strain evidence="3">KM77-8</strain>
    </source>
</reference>
<proteinExistence type="predicted"/>
<gene>
    <name evidence="3" type="ORF">SHKM778_02160</name>
</gene>
<feature type="region of interest" description="Disordered" evidence="1">
    <location>
        <begin position="101"/>
        <end position="135"/>
    </location>
</feature>
<accession>A0AAT9H8W0</accession>
<sequence length="135" mass="13275">MAKRPVAAAVTGGALLALLCPGTATAHQDGAAAPLPHEVSGGYAALTLENRDMTLDVGGPAVRGAADRSWFPVTGGGADSETGDVDLELGGTALLTASAGSCPSPGSGWNWTAAPAASPHARWSPDGPSTASSRR</sequence>
<evidence type="ECO:0000313" key="3">
    <source>
        <dbReference type="EMBL" id="BFO13828.1"/>
    </source>
</evidence>
<evidence type="ECO:0008006" key="4">
    <source>
        <dbReference type="Google" id="ProtNLM"/>
    </source>
</evidence>
<dbReference type="AlphaFoldDB" id="A0AAT9H8W0"/>